<accession>A0A1E3IJ59</accession>
<reference evidence="2" key="2">
    <citation type="journal article" date="2022" name="Elife">
        <title>Obligate sexual reproduction of a homothallic fungus closely related to the Cryptococcus pathogenic species complex.</title>
        <authorList>
            <person name="Passer A.R."/>
            <person name="Clancey S.A."/>
            <person name="Shea T."/>
            <person name="David-Palma M."/>
            <person name="Averette A.F."/>
            <person name="Boekhout T."/>
            <person name="Porcel B.M."/>
            <person name="Nowrousian M."/>
            <person name="Cuomo C.A."/>
            <person name="Sun S."/>
            <person name="Heitman J."/>
            <person name="Coelho M.A."/>
        </authorList>
    </citation>
    <scope>NUCLEOTIDE SEQUENCE</scope>
    <source>
        <strain evidence="2">CBS 7841</strain>
    </source>
</reference>
<name>A0A1E3IJ59_9TREE</name>
<dbReference type="EMBL" id="CP143791">
    <property type="protein sequence ID" value="WVN91107.1"/>
    <property type="molecule type" value="Genomic_DNA"/>
</dbReference>
<evidence type="ECO:0000256" key="1">
    <source>
        <dbReference type="SAM" id="MobiDB-lite"/>
    </source>
</evidence>
<gene>
    <name evidence="2" type="ORF">L203_106357</name>
</gene>
<feature type="compositionally biased region" description="Polar residues" evidence="1">
    <location>
        <begin position="37"/>
        <end position="54"/>
    </location>
</feature>
<sequence>MSKASASSARSDNSSGNSRPPPYRRVAEISAAPLLATDSQASGTSMGSPASTQPGPARIPARIPDWDNDTTVDSKSSFELLLDWLDLPNTWQRFAAGSEGCSAAETSKQCPTWLACNFRPTKRTPQACRKMHDAFYKADDYRNGIGEGAGQYRINKAQGDDERARIEESADGEPFPIYFYHCQRLCPGFFRLGLDYKEGDFGQRCYRDDSTLSANPALTGFEEGLHARKAQRDAAFADETTPAALED</sequence>
<reference evidence="2" key="1">
    <citation type="submission" date="2016-06" db="EMBL/GenBank/DDBJ databases">
        <authorList>
            <person name="Cuomo C."/>
            <person name="Litvintseva A."/>
            <person name="Heitman J."/>
            <person name="Chen Y."/>
            <person name="Sun S."/>
            <person name="Springer D."/>
            <person name="Dromer F."/>
            <person name="Young S."/>
            <person name="Zeng Q."/>
            <person name="Chapman S."/>
            <person name="Gujja S."/>
            <person name="Saif S."/>
            <person name="Birren B."/>
        </authorList>
    </citation>
    <scope>NUCLEOTIDE SEQUENCE</scope>
    <source>
        <strain evidence="2">CBS 7841</strain>
    </source>
</reference>
<organism evidence="2 3">
    <name type="scientific">Cryptococcus depauperatus CBS 7841</name>
    <dbReference type="NCBI Taxonomy" id="1295531"/>
    <lineage>
        <taxon>Eukaryota</taxon>
        <taxon>Fungi</taxon>
        <taxon>Dikarya</taxon>
        <taxon>Basidiomycota</taxon>
        <taxon>Agaricomycotina</taxon>
        <taxon>Tremellomycetes</taxon>
        <taxon>Tremellales</taxon>
        <taxon>Cryptococcaceae</taxon>
        <taxon>Cryptococcus</taxon>
    </lineage>
</organism>
<dbReference type="VEuPathDB" id="FungiDB:L203_02642"/>
<feature type="compositionally biased region" description="Low complexity" evidence="1">
    <location>
        <begin position="1"/>
        <end position="18"/>
    </location>
</feature>
<protein>
    <submittedName>
        <fullName evidence="2">Uncharacterized protein</fullName>
    </submittedName>
</protein>
<dbReference type="RefSeq" id="XP_066071807.1">
    <property type="nucleotide sequence ID" value="XM_066215710.1"/>
</dbReference>
<evidence type="ECO:0000313" key="3">
    <source>
        <dbReference type="Proteomes" id="UP000094043"/>
    </source>
</evidence>
<proteinExistence type="predicted"/>
<dbReference type="KEGG" id="cdep:91090565"/>
<feature type="region of interest" description="Disordered" evidence="1">
    <location>
        <begin position="1"/>
        <end position="68"/>
    </location>
</feature>
<dbReference type="AlphaFoldDB" id="A0A1E3IJ59"/>
<keyword evidence="3" id="KW-1185">Reference proteome</keyword>
<dbReference type="OrthoDB" id="96345at2759"/>
<dbReference type="GeneID" id="91090565"/>
<dbReference type="Proteomes" id="UP000094043">
    <property type="component" value="Chromosome 8"/>
</dbReference>
<reference evidence="2" key="3">
    <citation type="submission" date="2024-01" db="EMBL/GenBank/DDBJ databases">
        <authorList>
            <person name="Coelho M.A."/>
            <person name="David-Palma M."/>
            <person name="Shea T."/>
            <person name="Sun S."/>
            <person name="Cuomo C.A."/>
            <person name="Heitman J."/>
        </authorList>
    </citation>
    <scope>NUCLEOTIDE SEQUENCE</scope>
    <source>
        <strain evidence="2">CBS 7841</strain>
    </source>
</reference>
<evidence type="ECO:0000313" key="2">
    <source>
        <dbReference type="EMBL" id="WVN91107.1"/>
    </source>
</evidence>